<evidence type="ECO:0000313" key="1">
    <source>
        <dbReference type="EMBL" id="WHQ69437.1"/>
    </source>
</evidence>
<evidence type="ECO:0000313" key="2">
    <source>
        <dbReference type="Proteomes" id="UP001223720"/>
    </source>
</evidence>
<dbReference type="Proteomes" id="UP001223720">
    <property type="component" value="Chromosome"/>
</dbReference>
<proteinExistence type="predicted"/>
<dbReference type="EMBL" id="CP073633">
    <property type="protein sequence ID" value="WHQ69437.1"/>
    <property type="molecule type" value="Genomic_DNA"/>
</dbReference>
<protein>
    <submittedName>
        <fullName evidence="1">Uncharacterized protein</fullName>
    </submittedName>
</protein>
<reference evidence="1" key="1">
    <citation type="journal article" date="2022" name="Biotechnol. Bioprocess Eng.">
        <title>Pan-genome Analysis Reveals Comparative Genomic Features of Central Metabolic Pathways in Methylorubrum extorquens.</title>
        <authorList>
            <person name="Lee G.M."/>
            <person name="Scott-Nevros Z.K."/>
            <person name="Lee S.-M."/>
            <person name="Kim D."/>
        </authorList>
    </citation>
    <scope>NUCLEOTIDE SEQUENCE</scope>
    <source>
        <strain evidence="1">ATCC 55366</strain>
    </source>
</reference>
<sequence>MSAPDLPLIAEAPFWQPATPEEFGLIVGEMPGPGDLDLAPGWQLSFFSVAQNDGVRHPQWGWVKGPFAVACSDCGDVATGVLTHLPTGFRIAEFYSDEQAAFAAEVLLPIADWPNVTPESAKAIRPGRILADAGFVNFAVWDGSRPVRILRRKLPERLQ</sequence>
<gene>
    <name evidence="1" type="ORF">KEC54_24370</name>
</gene>
<organism evidence="1 2">
    <name type="scientific">Methylorubrum extorquens</name>
    <name type="common">Methylobacterium dichloromethanicum</name>
    <name type="synonym">Methylobacterium extorquens</name>
    <dbReference type="NCBI Taxonomy" id="408"/>
    <lineage>
        <taxon>Bacteria</taxon>
        <taxon>Pseudomonadati</taxon>
        <taxon>Pseudomonadota</taxon>
        <taxon>Alphaproteobacteria</taxon>
        <taxon>Hyphomicrobiales</taxon>
        <taxon>Methylobacteriaceae</taxon>
        <taxon>Methylorubrum</taxon>
    </lineage>
</organism>
<dbReference type="RefSeq" id="WP_283535438.1">
    <property type="nucleotide sequence ID" value="NZ_CP073633.1"/>
</dbReference>
<accession>A0AAX3WEZ8</accession>
<dbReference type="AlphaFoldDB" id="A0AAX3WEZ8"/>
<name>A0AAX3WEZ8_METEX</name>